<dbReference type="GO" id="GO:0046872">
    <property type="term" value="F:metal ion binding"/>
    <property type="evidence" value="ECO:0007669"/>
    <property type="project" value="UniProtKB-KW"/>
</dbReference>
<dbReference type="OrthoDB" id="9809741at2"/>
<evidence type="ECO:0000256" key="2">
    <source>
        <dbReference type="ARBA" id="ARBA00023004"/>
    </source>
</evidence>
<name>A0A3T0E5H3_9PROT</name>
<comment type="catalytic activity">
    <reaction evidence="7 8">
        <text>heme b + 2 H(+) = protoporphyrin IX + Fe(2+)</text>
        <dbReference type="Rhea" id="RHEA:22584"/>
        <dbReference type="ChEBI" id="CHEBI:15378"/>
        <dbReference type="ChEBI" id="CHEBI:29033"/>
        <dbReference type="ChEBI" id="CHEBI:57306"/>
        <dbReference type="ChEBI" id="CHEBI:60344"/>
        <dbReference type="EC" id="4.98.1.1"/>
    </reaction>
</comment>
<dbReference type="InterPro" id="IPR001015">
    <property type="entry name" value="Ferrochelatase"/>
</dbReference>
<keyword evidence="3 7" id="KW-0350">Heme biosynthesis</keyword>
<dbReference type="AlphaFoldDB" id="A0A3T0E5H3"/>
<comment type="pathway">
    <text evidence="7 8">Porphyrin-containing compound metabolism; protoheme biosynthesis; protoheme from protoporphyrin-IX: step 1/1.</text>
</comment>
<dbReference type="Gene3D" id="3.40.50.1400">
    <property type="match status" value="2"/>
</dbReference>
<dbReference type="CDD" id="cd00419">
    <property type="entry name" value="Ferrochelatase_C"/>
    <property type="match status" value="1"/>
</dbReference>
<dbReference type="UniPathway" id="UPA00252">
    <property type="reaction ID" value="UER00325"/>
</dbReference>
<keyword evidence="5 7" id="KW-0627">Porphyrin biosynthesis</keyword>
<dbReference type="GO" id="GO:0005737">
    <property type="term" value="C:cytoplasm"/>
    <property type="evidence" value="ECO:0007669"/>
    <property type="project" value="UniProtKB-SubCell"/>
</dbReference>
<gene>
    <name evidence="7" type="primary">hemH</name>
    <name evidence="9" type="ORF">X907_0071</name>
</gene>
<comment type="subcellular location">
    <subcellularLocation>
        <location evidence="7 8">Cytoplasm</location>
    </subcellularLocation>
</comment>
<evidence type="ECO:0000256" key="5">
    <source>
        <dbReference type="ARBA" id="ARBA00023244"/>
    </source>
</evidence>
<dbReference type="PROSITE" id="PS00534">
    <property type="entry name" value="FERROCHELATASE"/>
    <property type="match status" value="1"/>
</dbReference>
<evidence type="ECO:0000313" key="10">
    <source>
        <dbReference type="Proteomes" id="UP000286954"/>
    </source>
</evidence>
<evidence type="ECO:0000313" key="9">
    <source>
        <dbReference type="EMBL" id="AZU02621.1"/>
    </source>
</evidence>
<feature type="binding site" evidence="7">
    <location>
        <position position="191"/>
    </location>
    <ligand>
        <name>Fe(2+)</name>
        <dbReference type="ChEBI" id="CHEBI:29033"/>
    </ligand>
</feature>
<dbReference type="KEGG" id="gak:X907_0071"/>
<dbReference type="RefSeq" id="WP_127565089.1">
    <property type="nucleotide sequence ID" value="NZ_BMFB01000004.1"/>
</dbReference>
<dbReference type="EMBL" id="CP018911">
    <property type="protein sequence ID" value="AZU02621.1"/>
    <property type="molecule type" value="Genomic_DNA"/>
</dbReference>
<evidence type="ECO:0000256" key="6">
    <source>
        <dbReference type="ARBA" id="ARBA00024536"/>
    </source>
</evidence>
<dbReference type="HAMAP" id="MF_00323">
    <property type="entry name" value="Ferrochelatase"/>
    <property type="match status" value="1"/>
</dbReference>
<dbReference type="CDD" id="cd03411">
    <property type="entry name" value="Ferrochelatase_N"/>
    <property type="match status" value="1"/>
</dbReference>
<keyword evidence="4 7" id="KW-0456">Lyase</keyword>
<evidence type="ECO:0000256" key="1">
    <source>
        <dbReference type="ARBA" id="ARBA00007718"/>
    </source>
</evidence>
<accession>A0A3T0E5H3</accession>
<dbReference type="InterPro" id="IPR019772">
    <property type="entry name" value="Ferrochelatase_AS"/>
</dbReference>
<dbReference type="GO" id="GO:0006783">
    <property type="term" value="P:heme biosynthetic process"/>
    <property type="evidence" value="ECO:0007669"/>
    <property type="project" value="UniProtKB-UniRule"/>
</dbReference>
<keyword evidence="2 7" id="KW-0408">Iron</keyword>
<organism evidence="9 10">
    <name type="scientific">Glycocaulis alkaliphilus</name>
    <dbReference type="NCBI Taxonomy" id="1434191"/>
    <lineage>
        <taxon>Bacteria</taxon>
        <taxon>Pseudomonadati</taxon>
        <taxon>Pseudomonadota</taxon>
        <taxon>Alphaproteobacteria</taxon>
        <taxon>Maricaulales</taxon>
        <taxon>Maricaulaceae</taxon>
        <taxon>Glycocaulis</taxon>
    </lineage>
</organism>
<sequence>MGRKIAVVLFNLGGPDGQASVKPFLRNLFNDPAIIYAPWPVRPLLAWLISTTRGPKAAKEYAKMGGGSPIVPETEKQAAALTSTLQAALPGDEIRCFLAMRYWHPFTHEAAEAVRAWGADEVVLLPLYPQFSTTTTASSLKAWRDAGGGDARTICCFPREADFIAAHAGLIRQAWETAGKPGNVRVLHSAHGLPEITIQRGDPYQWQVEETVKAVTTLLPELNDHITCFQSKVGPLKWIGPSTEDMVEEGAKEGKHIILSPIAFVSEHIETLVELDEEYAELAHEHGAAGYTRVPALGVTPDFIKALAGLVVDALDGPAGLKPPSGKPICPAEFGRCPCREAGYNGEPRQPEAA</sequence>
<evidence type="ECO:0000256" key="4">
    <source>
        <dbReference type="ARBA" id="ARBA00023239"/>
    </source>
</evidence>
<proteinExistence type="inferred from homology"/>
<keyword evidence="7" id="KW-0479">Metal-binding</keyword>
<dbReference type="Pfam" id="PF00762">
    <property type="entry name" value="Ferrochelatase"/>
    <property type="match status" value="1"/>
</dbReference>
<protein>
    <recommendedName>
        <fullName evidence="7 8">Ferrochelatase</fullName>
        <ecNumber evidence="7 8">4.98.1.1</ecNumber>
    </recommendedName>
    <alternativeName>
        <fullName evidence="7">Heme synthase</fullName>
    </alternativeName>
    <alternativeName>
        <fullName evidence="7">Protoheme ferro-lyase</fullName>
    </alternativeName>
</protein>
<dbReference type="InterPro" id="IPR033659">
    <property type="entry name" value="Ferrochelatase_N"/>
</dbReference>
<dbReference type="GO" id="GO:0004325">
    <property type="term" value="F:ferrochelatase activity"/>
    <property type="evidence" value="ECO:0007669"/>
    <property type="project" value="UniProtKB-UniRule"/>
</dbReference>
<dbReference type="InterPro" id="IPR033644">
    <property type="entry name" value="Ferrochelatase_C"/>
</dbReference>
<dbReference type="EC" id="4.98.1.1" evidence="7 8"/>
<dbReference type="Proteomes" id="UP000286954">
    <property type="component" value="Chromosome"/>
</dbReference>
<dbReference type="PANTHER" id="PTHR11108:SF1">
    <property type="entry name" value="FERROCHELATASE, MITOCHONDRIAL"/>
    <property type="match status" value="1"/>
</dbReference>
<dbReference type="PANTHER" id="PTHR11108">
    <property type="entry name" value="FERROCHELATASE"/>
    <property type="match status" value="1"/>
</dbReference>
<comment type="similarity">
    <text evidence="1 7 8">Belongs to the ferrochelatase family.</text>
</comment>
<keyword evidence="7 8" id="KW-0963">Cytoplasm</keyword>
<reference evidence="9 10" key="1">
    <citation type="submission" date="2016-12" db="EMBL/GenBank/DDBJ databases">
        <title>The genome of dimorphic prosthecate Glycocaulis alkaliphilus 6b-8t, isolated from crude oil dictates its adaptability in petroleum environments.</title>
        <authorList>
            <person name="Wu X.-L."/>
            <person name="Geng S."/>
        </authorList>
    </citation>
    <scope>NUCLEOTIDE SEQUENCE [LARGE SCALE GENOMIC DNA]</scope>
    <source>
        <strain evidence="9 10">6B-8</strain>
    </source>
</reference>
<comment type="function">
    <text evidence="7 8">Catalyzes the ferrous insertion into protoporphyrin IX.</text>
</comment>
<dbReference type="NCBIfam" id="TIGR00109">
    <property type="entry name" value="hemH"/>
    <property type="match status" value="1"/>
</dbReference>
<feature type="binding site" evidence="7">
    <location>
        <position position="270"/>
    </location>
    <ligand>
        <name>Fe(2+)</name>
        <dbReference type="ChEBI" id="CHEBI:29033"/>
    </ligand>
</feature>
<keyword evidence="10" id="KW-1185">Reference proteome</keyword>
<evidence type="ECO:0000256" key="8">
    <source>
        <dbReference type="RuleBase" id="RU000607"/>
    </source>
</evidence>
<evidence type="ECO:0000256" key="7">
    <source>
        <dbReference type="HAMAP-Rule" id="MF_00323"/>
    </source>
</evidence>
<comment type="catalytic activity">
    <reaction evidence="6">
        <text>Fe-coproporphyrin III + 2 H(+) = coproporphyrin III + Fe(2+)</text>
        <dbReference type="Rhea" id="RHEA:49572"/>
        <dbReference type="ChEBI" id="CHEBI:15378"/>
        <dbReference type="ChEBI" id="CHEBI:29033"/>
        <dbReference type="ChEBI" id="CHEBI:68438"/>
        <dbReference type="ChEBI" id="CHEBI:131725"/>
        <dbReference type="EC" id="4.99.1.9"/>
    </reaction>
    <physiologicalReaction direction="right-to-left" evidence="6">
        <dbReference type="Rhea" id="RHEA:49574"/>
    </physiologicalReaction>
</comment>
<evidence type="ECO:0000256" key="3">
    <source>
        <dbReference type="ARBA" id="ARBA00023133"/>
    </source>
</evidence>
<dbReference type="SUPFAM" id="SSF53800">
    <property type="entry name" value="Chelatase"/>
    <property type="match status" value="1"/>
</dbReference>